<proteinExistence type="predicted"/>
<feature type="transmembrane region" description="Helical" evidence="1">
    <location>
        <begin position="126"/>
        <end position="144"/>
    </location>
</feature>
<feature type="transmembrane region" description="Helical" evidence="1">
    <location>
        <begin position="96"/>
        <end position="120"/>
    </location>
</feature>
<keyword evidence="1" id="KW-0472">Membrane</keyword>
<comment type="caution">
    <text evidence="2">The sequence shown here is derived from an EMBL/GenBank/DDBJ whole genome shotgun (WGS) entry which is preliminary data.</text>
</comment>
<feature type="transmembrane region" description="Helical" evidence="1">
    <location>
        <begin position="181"/>
        <end position="201"/>
    </location>
</feature>
<dbReference type="AlphaFoldDB" id="A0A0R1JI79"/>
<name>A0A0R1JI79_9LACO</name>
<organism evidence="2 3">
    <name type="scientific">Lacticaseibacillus nasuensis JCM 17158</name>
    <dbReference type="NCBI Taxonomy" id="1291734"/>
    <lineage>
        <taxon>Bacteria</taxon>
        <taxon>Bacillati</taxon>
        <taxon>Bacillota</taxon>
        <taxon>Bacilli</taxon>
        <taxon>Lactobacillales</taxon>
        <taxon>Lactobacillaceae</taxon>
        <taxon>Lacticaseibacillus</taxon>
    </lineage>
</organism>
<dbReference type="OrthoDB" id="9815852at2"/>
<dbReference type="PATRIC" id="fig|1291734.4.peg.206"/>
<feature type="transmembrane region" description="Helical" evidence="1">
    <location>
        <begin position="213"/>
        <end position="233"/>
    </location>
</feature>
<sequence>MDTVEHHLETLFANEPETPAVAQAKKEAADRLNQLFNDWTDNGATPSAAASEVIAHTPTIASILPHYDPAVRPVTGLDVPTVSAYWQRRAVYARGLATGVGLIIMATGVVPAMMALGARLGIHAEGLSAIGFFGTLAAGIVTIVRHRSLFAPLERKVRRARVSLAAKKLARRRLASYRVPFTYALCGGISLFFLSLIVPMLCSGVPRVGDELGGTLLFACVALGVGLIVYASTIRHGYQHLMR</sequence>
<dbReference type="EMBL" id="AZDJ01000030">
    <property type="protein sequence ID" value="KRK71014.1"/>
    <property type="molecule type" value="Genomic_DNA"/>
</dbReference>
<dbReference type="RefSeq" id="WP_056951672.1">
    <property type="nucleotide sequence ID" value="NZ_AZDJ01000030.1"/>
</dbReference>
<keyword evidence="3" id="KW-1185">Reference proteome</keyword>
<accession>A0A0R1JI79</accession>
<evidence type="ECO:0000313" key="2">
    <source>
        <dbReference type="EMBL" id="KRK71014.1"/>
    </source>
</evidence>
<dbReference type="Proteomes" id="UP000051804">
    <property type="component" value="Unassembled WGS sequence"/>
</dbReference>
<evidence type="ECO:0000313" key="3">
    <source>
        <dbReference type="Proteomes" id="UP000051804"/>
    </source>
</evidence>
<reference evidence="2 3" key="1">
    <citation type="journal article" date="2015" name="Genome Announc.">
        <title>Expanding the biotechnology potential of lactobacilli through comparative genomics of 213 strains and associated genera.</title>
        <authorList>
            <person name="Sun Z."/>
            <person name="Harris H.M."/>
            <person name="McCann A."/>
            <person name="Guo C."/>
            <person name="Argimon S."/>
            <person name="Zhang W."/>
            <person name="Yang X."/>
            <person name="Jeffery I.B."/>
            <person name="Cooney J.C."/>
            <person name="Kagawa T.F."/>
            <person name="Liu W."/>
            <person name="Song Y."/>
            <person name="Salvetti E."/>
            <person name="Wrobel A."/>
            <person name="Rasinkangas P."/>
            <person name="Parkhill J."/>
            <person name="Rea M.C."/>
            <person name="O'Sullivan O."/>
            <person name="Ritari J."/>
            <person name="Douillard F.P."/>
            <person name="Paul Ross R."/>
            <person name="Yang R."/>
            <person name="Briner A.E."/>
            <person name="Felis G.E."/>
            <person name="de Vos W.M."/>
            <person name="Barrangou R."/>
            <person name="Klaenhammer T.R."/>
            <person name="Caufield P.W."/>
            <person name="Cui Y."/>
            <person name="Zhang H."/>
            <person name="O'Toole P.W."/>
        </authorList>
    </citation>
    <scope>NUCLEOTIDE SEQUENCE [LARGE SCALE GENOMIC DNA]</scope>
    <source>
        <strain evidence="2 3">JCM 17158</strain>
    </source>
</reference>
<gene>
    <name evidence="2" type="ORF">FD02_GL000198</name>
</gene>
<protein>
    <submittedName>
        <fullName evidence="2">Uncharacterized protein</fullName>
    </submittedName>
</protein>
<keyword evidence="1" id="KW-1133">Transmembrane helix</keyword>
<dbReference type="STRING" id="1291734.FD02_GL000198"/>
<evidence type="ECO:0000256" key="1">
    <source>
        <dbReference type="SAM" id="Phobius"/>
    </source>
</evidence>
<keyword evidence="1" id="KW-0812">Transmembrane</keyword>